<proteinExistence type="predicted"/>
<name>A0A8B6FZ91_MYTGA</name>
<comment type="caution">
    <text evidence="1">The sequence shown here is derived from an EMBL/GenBank/DDBJ whole genome shotgun (WGS) entry which is preliminary data.</text>
</comment>
<reference evidence="1" key="1">
    <citation type="submission" date="2018-11" db="EMBL/GenBank/DDBJ databases">
        <authorList>
            <person name="Alioto T."/>
            <person name="Alioto T."/>
        </authorList>
    </citation>
    <scope>NUCLEOTIDE SEQUENCE</scope>
</reference>
<protein>
    <submittedName>
        <fullName evidence="1">Uncharacterized protein</fullName>
    </submittedName>
</protein>
<dbReference type="EMBL" id="UYJE01007547">
    <property type="protein sequence ID" value="VDI55825.1"/>
    <property type="molecule type" value="Genomic_DNA"/>
</dbReference>
<evidence type="ECO:0000313" key="1">
    <source>
        <dbReference type="EMBL" id="VDI55825.1"/>
    </source>
</evidence>
<gene>
    <name evidence="1" type="ORF">MGAL_10B012513</name>
</gene>
<keyword evidence="2" id="KW-1185">Reference proteome</keyword>
<dbReference type="AlphaFoldDB" id="A0A8B6FZ91"/>
<accession>A0A8B6FZ91</accession>
<sequence>MVMKQVEEDGFNISDFKIHQMTTKILSQIINEAAAEVLDAVMKQVAEDGFNLSDFKTHQMTTKILSQVIIKAATEVLDAVDQCIRSHSREKVLY</sequence>
<evidence type="ECO:0000313" key="2">
    <source>
        <dbReference type="Proteomes" id="UP000596742"/>
    </source>
</evidence>
<organism evidence="1 2">
    <name type="scientific">Mytilus galloprovincialis</name>
    <name type="common">Mediterranean mussel</name>
    <dbReference type="NCBI Taxonomy" id="29158"/>
    <lineage>
        <taxon>Eukaryota</taxon>
        <taxon>Metazoa</taxon>
        <taxon>Spiralia</taxon>
        <taxon>Lophotrochozoa</taxon>
        <taxon>Mollusca</taxon>
        <taxon>Bivalvia</taxon>
        <taxon>Autobranchia</taxon>
        <taxon>Pteriomorphia</taxon>
        <taxon>Mytilida</taxon>
        <taxon>Mytiloidea</taxon>
        <taxon>Mytilidae</taxon>
        <taxon>Mytilinae</taxon>
        <taxon>Mytilus</taxon>
    </lineage>
</organism>
<dbReference type="Proteomes" id="UP000596742">
    <property type="component" value="Unassembled WGS sequence"/>
</dbReference>